<evidence type="ECO:0000313" key="2">
    <source>
        <dbReference type="EMBL" id="CAF1810719.1"/>
    </source>
</evidence>
<evidence type="ECO:0000256" key="1">
    <source>
        <dbReference type="SAM" id="MobiDB-lite"/>
    </source>
</evidence>
<dbReference type="Proteomes" id="UP001295469">
    <property type="component" value="Chromosome C04"/>
</dbReference>
<feature type="compositionally biased region" description="Low complexity" evidence="1">
    <location>
        <begin position="7"/>
        <end position="29"/>
    </location>
</feature>
<organism evidence="2">
    <name type="scientific">Brassica napus</name>
    <name type="common">Rape</name>
    <dbReference type="NCBI Taxonomy" id="3708"/>
    <lineage>
        <taxon>Eukaryota</taxon>
        <taxon>Viridiplantae</taxon>
        <taxon>Streptophyta</taxon>
        <taxon>Embryophyta</taxon>
        <taxon>Tracheophyta</taxon>
        <taxon>Spermatophyta</taxon>
        <taxon>Magnoliopsida</taxon>
        <taxon>eudicotyledons</taxon>
        <taxon>Gunneridae</taxon>
        <taxon>Pentapetalae</taxon>
        <taxon>rosids</taxon>
        <taxon>malvids</taxon>
        <taxon>Brassicales</taxon>
        <taxon>Brassicaceae</taxon>
        <taxon>Brassiceae</taxon>
        <taxon>Brassica</taxon>
    </lineage>
</organism>
<dbReference type="EMBL" id="HG994368">
    <property type="protein sequence ID" value="CAF1810719.1"/>
    <property type="molecule type" value="Genomic_DNA"/>
</dbReference>
<name>A0A816JGW3_BRANA</name>
<protein>
    <submittedName>
        <fullName evidence="2">(rape) hypothetical protein</fullName>
    </submittedName>
</protein>
<feature type="region of interest" description="Disordered" evidence="1">
    <location>
        <begin position="1"/>
        <end position="29"/>
    </location>
</feature>
<gene>
    <name evidence="2" type="ORF">DARMORV10_C04P09220.1</name>
</gene>
<reference evidence="2" key="1">
    <citation type="submission" date="2021-01" db="EMBL/GenBank/DDBJ databases">
        <authorList>
            <consortium name="Genoscope - CEA"/>
            <person name="William W."/>
        </authorList>
    </citation>
    <scope>NUCLEOTIDE SEQUENCE</scope>
</reference>
<accession>A0A816JGW3</accession>
<proteinExistence type="predicted"/>
<dbReference type="AlphaFoldDB" id="A0A816JGW3"/>
<sequence>MSKRPQLLASSLSSVTPPLLSDSDLPPGGSKRSGLIKGLLKLAAAISLKIMLTFQWD</sequence>